<sequence length="90" mass="9586">PSREPAAEAPGRAAEERPEAPAEEQRSEAPAGPAIDLPEPQRDAPARLPRREAEDLLGSVLDSLPQPKAAGQGRRRSRRVTTSTLTAGED</sequence>
<dbReference type="EMBL" id="JBHUEA010000017">
    <property type="protein sequence ID" value="MFD1722216.1"/>
    <property type="molecule type" value="Genomic_DNA"/>
</dbReference>
<feature type="compositionally biased region" description="Low complexity" evidence="1">
    <location>
        <begin position="80"/>
        <end position="90"/>
    </location>
</feature>
<proteinExistence type="predicted"/>
<gene>
    <name evidence="2" type="ORF">ACFSBI_11710</name>
</gene>
<feature type="non-terminal residue" evidence="2">
    <location>
        <position position="1"/>
    </location>
</feature>
<feature type="region of interest" description="Disordered" evidence="1">
    <location>
        <begin position="1"/>
        <end position="90"/>
    </location>
</feature>
<organism evidence="2 3">
    <name type="scientific">Amnibacterium endophyticum</name>
    <dbReference type="NCBI Taxonomy" id="2109337"/>
    <lineage>
        <taxon>Bacteria</taxon>
        <taxon>Bacillati</taxon>
        <taxon>Actinomycetota</taxon>
        <taxon>Actinomycetes</taxon>
        <taxon>Micrococcales</taxon>
        <taxon>Microbacteriaceae</taxon>
        <taxon>Amnibacterium</taxon>
    </lineage>
</organism>
<evidence type="ECO:0000256" key="1">
    <source>
        <dbReference type="SAM" id="MobiDB-lite"/>
    </source>
</evidence>
<reference evidence="3" key="1">
    <citation type="journal article" date="2019" name="Int. J. Syst. Evol. Microbiol.">
        <title>The Global Catalogue of Microorganisms (GCM) 10K type strain sequencing project: providing services to taxonomists for standard genome sequencing and annotation.</title>
        <authorList>
            <consortium name="The Broad Institute Genomics Platform"/>
            <consortium name="The Broad Institute Genome Sequencing Center for Infectious Disease"/>
            <person name="Wu L."/>
            <person name="Ma J."/>
        </authorList>
    </citation>
    <scope>NUCLEOTIDE SEQUENCE [LARGE SCALE GENOMIC DNA]</scope>
    <source>
        <strain evidence="3">CGMCC 1.12471</strain>
    </source>
</reference>
<dbReference type="Proteomes" id="UP001597347">
    <property type="component" value="Unassembled WGS sequence"/>
</dbReference>
<accession>A0ABW4LJ55</accession>
<evidence type="ECO:0000313" key="2">
    <source>
        <dbReference type="EMBL" id="MFD1722216.1"/>
    </source>
</evidence>
<keyword evidence="3" id="KW-1185">Reference proteome</keyword>
<feature type="compositionally biased region" description="Basic and acidic residues" evidence="1">
    <location>
        <begin position="13"/>
        <end position="27"/>
    </location>
</feature>
<feature type="compositionally biased region" description="Basic and acidic residues" evidence="1">
    <location>
        <begin position="39"/>
        <end position="54"/>
    </location>
</feature>
<comment type="caution">
    <text evidence="2">The sequence shown here is derived from an EMBL/GenBank/DDBJ whole genome shotgun (WGS) entry which is preliminary data.</text>
</comment>
<protein>
    <submittedName>
        <fullName evidence="2">Uncharacterized protein</fullName>
    </submittedName>
</protein>
<name>A0ABW4LJ55_9MICO</name>
<evidence type="ECO:0000313" key="3">
    <source>
        <dbReference type="Proteomes" id="UP001597347"/>
    </source>
</evidence>